<name>A0A1H2U724_9RHOB</name>
<proteinExistence type="predicted"/>
<gene>
    <name evidence="2" type="ORF">SAMN05444006_104137</name>
</gene>
<keyword evidence="3" id="KW-1185">Reference proteome</keyword>
<dbReference type="Proteomes" id="UP000199541">
    <property type="component" value="Unassembled WGS sequence"/>
</dbReference>
<evidence type="ECO:0000313" key="3">
    <source>
        <dbReference type="Proteomes" id="UP000199541"/>
    </source>
</evidence>
<feature type="transmembrane region" description="Helical" evidence="1">
    <location>
        <begin position="33"/>
        <end position="55"/>
    </location>
</feature>
<feature type="transmembrane region" description="Helical" evidence="1">
    <location>
        <begin position="67"/>
        <end position="87"/>
    </location>
</feature>
<dbReference type="EMBL" id="FNOB01000004">
    <property type="protein sequence ID" value="SDW51668.1"/>
    <property type="molecule type" value="Genomic_DNA"/>
</dbReference>
<protein>
    <submittedName>
        <fullName evidence="2">Uncharacterized protein</fullName>
    </submittedName>
</protein>
<sequence length="273" mass="29657">MTGALVRAVLVMVLIATPSTLLPGSGVDSTQIVALIALFGGGLTFVEYSATYPGLIEFRYAPPFNRIRYLSLFLTVFVLTIIARGNFDPTPMTMFIKAIGAVVGHAIDFPYSPVRLMTLMLSSSAPSTHVEQVRVAAGMAYLISLVMLSVFVIALKIFGWPASNGTFNVWVNLPTFDPTIGGDVVARLERDARVNLALGFLLPFLVPAVVNAASSSFGEVTLSTPQTLIWMVSAWAFLPASLFMRGIAMRRVADMIREKRRQNDALQSHMQPA</sequence>
<evidence type="ECO:0000256" key="1">
    <source>
        <dbReference type="SAM" id="Phobius"/>
    </source>
</evidence>
<feature type="transmembrane region" description="Helical" evidence="1">
    <location>
        <begin position="196"/>
        <end position="216"/>
    </location>
</feature>
<accession>A0A1H2U724</accession>
<feature type="transmembrane region" description="Helical" evidence="1">
    <location>
        <begin position="228"/>
        <end position="248"/>
    </location>
</feature>
<reference evidence="2 3" key="1">
    <citation type="submission" date="2016-10" db="EMBL/GenBank/DDBJ databases">
        <authorList>
            <person name="Varghese N."/>
            <person name="Submissions S."/>
        </authorList>
    </citation>
    <scope>NUCLEOTIDE SEQUENCE [LARGE SCALE GENOMIC DNA]</scope>
    <source>
        <strain evidence="2 3">DSM 24802</strain>
    </source>
</reference>
<organism evidence="2 3">
    <name type="scientific">Allgaiera indica</name>
    <dbReference type="NCBI Taxonomy" id="765699"/>
    <lineage>
        <taxon>Bacteria</taxon>
        <taxon>Pseudomonadati</taxon>
        <taxon>Pseudomonadota</taxon>
        <taxon>Alphaproteobacteria</taxon>
        <taxon>Rhodobacterales</taxon>
        <taxon>Paracoccaceae</taxon>
        <taxon>Allgaiera</taxon>
    </lineage>
</organism>
<keyword evidence="1" id="KW-0472">Membrane</keyword>
<keyword evidence="1" id="KW-0812">Transmembrane</keyword>
<feature type="transmembrane region" description="Helical" evidence="1">
    <location>
        <begin position="139"/>
        <end position="158"/>
    </location>
</feature>
<keyword evidence="1" id="KW-1133">Transmembrane helix</keyword>
<evidence type="ECO:0000313" key="2">
    <source>
        <dbReference type="EMBL" id="SDW51668.1"/>
    </source>
</evidence>
<comment type="caution">
    <text evidence="2">The sequence shown here is derived from an EMBL/GenBank/DDBJ whole genome shotgun (WGS) entry which is preliminary data.</text>
</comment>